<feature type="binding site" evidence="8">
    <location>
        <position position="448"/>
    </location>
    <ligand>
        <name>Mg(2+)</name>
        <dbReference type="ChEBI" id="CHEBI:18420"/>
        <label>2</label>
    </ligand>
</feature>
<dbReference type="GO" id="GO:0004824">
    <property type="term" value="F:lysine-tRNA ligase activity"/>
    <property type="evidence" value="ECO:0007669"/>
    <property type="project" value="UniProtKB-EC"/>
</dbReference>
<accession>A0ABS3AQ72</accession>
<evidence type="ECO:0000256" key="9">
    <source>
        <dbReference type="RuleBase" id="RU000336"/>
    </source>
</evidence>
<dbReference type="Gene3D" id="3.30.930.10">
    <property type="entry name" value="Bira Bifunctional Protein, Domain 2"/>
    <property type="match status" value="1"/>
</dbReference>
<evidence type="ECO:0000256" key="4">
    <source>
        <dbReference type="ARBA" id="ARBA00022741"/>
    </source>
</evidence>
<keyword evidence="3 8" id="KW-0479">Metal-binding</keyword>
<evidence type="ECO:0000256" key="5">
    <source>
        <dbReference type="ARBA" id="ARBA00022840"/>
    </source>
</evidence>
<dbReference type="Gene3D" id="2.40.50.140">
    <property type="entry name" value="Nucleic acid-binding proteins"/>
    <property type="match status" value="1"/>
</dbReference>
<comment type="subcellular location">
    <subcellularLocation>
        <location evidence="8">Cytoplasm</location>
    </subcellularLocation>
</comment>
<dbReference type="InterPro" id="IPR006195">
    <property type="entry name" value="aa-tRNA-synth_II"/>
</dbReference>
<dbReference type="InterPro" id="IPR045864">
    <property type="entry name" value="aa-tRNA-synth_II/BPL/LPL"/>
</dbReference>
<keyword evidence="8 9" id="KW-0460">Magnesium</keyword>
<sequence length="529" mass="60958">MPNKPDYVDTEEYQNRLKKLNELRQLGIVPYPHHFEPKESAHALHNRYADDSVGTSEEASNKATPPVVVAGRLVLFRAMGKNAFAHIQDATGRIQLMFNRDHLHIEGYNPEDIAGEEPAPSPMKVIEKKVDFGDWLGIKGCLFRTKKGELTVYVHHVTLLCKSLLPLPEKHAGLVDKEMRYRKRWLDLIDHDEVRNTFRMRSEILRITRSFFEDEGFLEVETPVLQHIYGGANARPFTTHLHSLDQDMFCRISLEISLKKLIIGGMDKIFEIGKVFRNEGIDKNHNPEFTLLEAYAAYWDYNKLMSFTENLFEEIALTLFSTTKVKYGNPELDEELVEVDYKAPWPRLTMHQSIKKFADIDIDAMKREEMAAFLIEKEAGDPKFLKEASRGLLTALIFEETVEQHLLQPHHIIDHPIETTPLCKPHRNEKDREKGLVERFESYVMGHEICNAYTELNDPIIQRKLLEEQQERCEAGDEEANPLDEEFIEAICQGMPPTGGIGIGMDRVVMLFTNSHSIRDVLFFPLMKG</sequence>
<comment type="cofactor">
    <cofactor evidence="8 9">
        <name>Mg(2+)</name>
        <dbReference type="ChEBI" id="CHEBI:18420"/>
    </cofactor>
    <text evidence="8 9">Binds 3 Mg(2+) ions per subunit.</text>
</comment>
<evidence type="ECO:0000256" key="1">
    <source>
        <dbReference type="ARBA" id="ARBA00008226"/>
    </source>
</evidence>
<feature type="binding site" evidence="8">
    <location>
        <position position="448"/>
    </location>
    <ligand>
        <name>Mg(2+)</name>
        <dbReference type="ChEBI" id="CHEBI:18420"/>
        <label>1</label>
    </ligand>
</feature>
<evidence type="ECO:0000256" key="6">
    <source>
        <dbReference type="ARBA" id="ARBA00023146"/>
    </source>
</evidence>
<dbReference type="InterPro" id="IPR044136">
    <property type="entry name" value="Lys-tRNA-ligase_II_N"/>
</dbReference>
<evidence type="ECO:0000259" key="10">
    <source>
        <dbReference type="PROSITE" id="PS50862"/>
    </source>
</evidence>
<dbReference type="PANTHER" id="PTHR42918">
    <property type="entry name" value="LYSYL-TRNA SYNTHETASE"/>
    <property type="match status" value="1"/>
</dbReference>
<comment type="subunit">
    <text evidence="8">Homodimer.</text>
</comment>
<comment type="similarity">
    <text evidence="1 8">Belongs to the class-II aminoacyl-tRNA synthetase family.</text>
</comment>
<keyword evidence="8" id="KW-0963">Cytoplasm</keyword>
<dbReference type="EC" id="6.1.1.6" evidence="8"/>
<organism evidence="11 12">
    <name type="scientific">Simkania negevensis</name>
    <dbReference type="NCBI Taxonomy" id="83561"/>
    <lineage>
        <taxon>Bacteria</taxon>
        <taxon>Pseudomonadati</taxon>
        <taxon>Chlamydiota</taxon>
        <taxon>Chlamydiia</taxon>
        <taxon>Parachlamydiales</taxon>
        <taxon>Simkaniaceae</taxon>
        <taxon>Simkania</taxon>
    </lineage>
</organism>
<dbReference type="InterPro" id="IPR004364">
    <property type="entry name" value="Aa-tRNA-synt_II"/>
</dbReference>
<dbReference type="InterPro" id="IPR004365">
    <property type="entry name" value="NA-bd_OB_tRNA"/>
</dbReference>
<name>A0ABS3AQ72_9BACT</name>
<evidence type="ECO:0000313" key="11">
    <source>
        <dbReference type="EMBL" id="MBN4066463.1"/>
    </source>
</evidence>
<dbReference type="PANTHER" id="PTHR42918:SF15">
    <property type="entry name" value="LYSINE--TRNA LIGASE, CHLOROPLASTIC_MITOCHONDRIAL"/>
    <property type="match status" value="1"/>
</dbReference>
<dbReference type="Pfam" id="PF00152">
    <property type="entry name" value="tRNA-synt_2"/>
    <property type="match status" value="1"/>
</dbReference>
<comment type="catalytic activity">
    <reaction evidence="7 8 9">
        <text>tRNA(Lys) + L-lysine + ATP = L-lysyl-tRNA(Lys) + AMP + diphosphate</text>
        <dbReference type="Rhea" id="RHEA:20792"/>
        <dbReference type="Rhea" id="RHEA-COMP:9696"/>
        <dbReference type="Rhea" id="RHEA-COMP:9697"/>
        <dbReference type="ChEBI" id="CHEBI:30616"/>
        <dbReference type="ChEBI" id="CHEBI:32551"/>
        <dbReference type="ChEBI" id="CHEBI:33019"/>
        <dbReference type="ChEBI" id="CHEBI:78442"/>
        <dbReference type="ChEBI" id="CHEBI:78529"/>
        <dbReference type="ChEBI" id="CHEBI:456215"/>
        <dbReference type="EC" id="6.1.1.6"/>
    </reaction>
</comment>
<dbReference type="EMBL" id="JAFITR010000001">
    <property type="protein sequence ID" value="MBN4066463.1"/>
    <property type="molecule type" value="Genomic_DNA"/>
</dbReference>
<dbReference type="HAMAP" id="MF_00252">
    <property type="entry name" value="Lys_tRNA_synth_class2"/>
    <property type="match status" value="1"/>
</dbReference>
<evidence type="ECO:0000256" key="8">
    <source>
        <dbReference type="HAMAP-Rule" id="MF_00252"/>
    </source>
</evidence>
<gene>
    <name evidence="8 11" type="primary">lysS</name>
    <name evidence="11" type="ORF">JYU14_00035</name>
</gene>
<dbReference type="CDD" id="cd04322">
    <property type="entry name" value="LysRS_N"/>
    <property type="match status" value="1"/>
</dbReference>
<dbReference type="SUPFAM" id="SSF50249">
    <property type="entry name" value="Nucleic acid-binding proteins"/>
    <property type="match status" value="1"/>
</dbReference>
<evidence type="ECO:0000256" key="3">
    <source>
        <dbReference type="ARBA" id="ARBA00022723"/>
    </source>
</evidence>
<keyword evidence="6 8" id="KW-0030">Aminoacyl-tRNA synthetase</keyword>
<reference evidence="11 12" key="1">
    <citation type="submission" date="2021-02" db="EMBL/GenBank/DDBJ databases">
        <title>Activity-based single-cell genomes from oceanic crustal fluid captures similar information to metagenomic and metatranscriptomic surveys with orders of magnitude less sampling.</title>
        <authorList>
            <person name="D'Angelo T.S."/>
            <person name="Orcutt B.N."/>
        </authorList>
    </citation>
    <scope>NUCLEOTIDE SEQUENCE [LARGE SCALE GENOMIC DNA]</scope>
    <source>
        <strain evidence="11">AH-315-G07</strain>
    </source>
</reference>
<keyword evidence="2 8" id="KW-0436">Ligase</keyword>
<dbReference type="PROSITE" id="PS50862">
    <property type="entry name" value="AA_TRNA_LIGASE_II"/>
    <property type="match status" value="1"/>
</dbReference>
<proteinExistence type="inferred from homology"/>
<dbReference type="InterPro" id="IPR012340">
    <property type="entry name" value="NA-bd_OB-fold"/>
</dbReference>
<dbReference type="NCBIfam" id="NF001756">
    <property type="entry name" value="PRK00484.1"/>
    <property type="match status" value="1"/>
</dbReference>
<dbReference type="Pfam" id="PF01336">
    <property type="entry name" value="tRNA_anti-codon"/>
    <property type="match status" value="1"/>
</dbReference>
<dbReference type="InterPro" id="IPR018149">
    <property type="entry name" value="Lys-tRNA-synth_II_C"/>
</dbReference>
<dbReference type="Proteomes" id="UP000722121">
    <property type="component" value="Unassembled WGS sequence"/>
</dbReference>
<dbReference type="PRINTS" id="PR00982">
    <property type="entry name" value="TRNASYNTHLYS"/>
</dbReference>
<evidence type="ECO:0000256" key="7">
    <source>
        <dbReference type="ARBA" id="ARBA00048573"/>
    </source>
</evidence>
<protein>
    <recommendedName>
        <fullName evidence="8">Lysine--tRNA ligase</fullName>
        <ecNumber evidence="8">6.1.1.6</ecNumber>
    </recommendedName>
    <alternativeName>
        <fullName evidence="8">Lysyl-tRNA synthetase</fullName>
        <shortName evidence="8">LysRS</shortName>
    </alternativeName>
</protein>
<dbReference type="NCBIfam" id="TIGR00499">
    <property type="entry name" value="lysS_bact"/>
    <property type="match status" value="1"/>
</dbReference>
<feature type="binding site" evidence="8">
    <location>
        <position position="441"/>
    </location>
    <ligand>
        <name>Mg(2+)</name>
        <dbReference type="ChEBI" id="CHEBI:18420"/>
        <label>1</label>
    </ligand>
</feature>
<evidence type="ECO:0000313" key="12">
    <source>
        <dbReference type="Proteomes" id="UP000722121"/>
    </source>
</evidence>
<evidence type="ECO:0000256" key="2">
    <source>
        <dbReference type="ARBA" id="ARBA00022598"/>
    </source>
</evidence>
<keyword evidence="4 8" id="KW-0547">Nucleotide-binding</keyword>
<dbReference type="SUPFAM" id="SSF55681">
    <property type="entry name" value="Class II aaRS and biotin synthetases"/>
    <property type="match status" value="1"/>
</dbReference>
<feature type="domain" description="Aminoacyl-transfer RNA synthetases class-II family profile" evidence="10">
    <location>
        <begin position="198"/>
        <end position="525"/>
    </location>
</feature>
<dbReference type="InterPro" id="IPR002313">
    <property type="entry name" value="Lys-tRNA-ligase_II"/>
</dbReference>
<keyword evidence="8" id="KW-0648">Protein biosynthesis</keyword>
<comment type="caution">
    <text evidence="11">The sequence shown here is derived from an EMBL/GenBank/DDBJ whole genome shotgun (WGS) entry which is preliminary data.</text>
</comment>
<keyword evidence="12" id="KW-1185">Reference proteome</keyword>
<keyword evidence="5 8" id="KW-0067">ATP-binding</keyword>